<reference evidence="2 3" key="1">
    <citation type="journal article" date="2007" name="Photosyn. Res.">
        <title>Complete nucleotide sequence of the freshwater unicellular cyanobacterium Synechococcus elongatus PCC 6301 chromosome: gene content and organization.</title>
        <authorList>
            <person name="Sugita C."/>
            <person name="Ogata K."/>
            <person name="Shikata M."/>
            <person name="Jikuya H."/>
            <person name="Takano J."/>
            <person name="Furumichi M."/>
            <person name="Kanehisa M."/>
            <person name="Omata T."/>
            <person name="Sugiura M."/>
            <person name="Sugita M."/>
        </authorList>
    </citation>
    <scope>NUCLEOTIDE SEQUENCE [LARGE SCALE GENOMIC DNA]</scope>
    <source>
        <strain evidence="3">ATCC 27144 / PCC 6301 / SAUG 1402/1</strain>
    </source>
</reference>
<proteinExistence type="predicted"/>
<dbReference type="KEGG" id="syc:syc1682_d"/>
<dbReference type="Proteomes" id="UP000001175">
    <property type="component" value="Chromosome"/>
</dbReference>
<sequence length="268" mass="29231">MMVSPQPIGRDRPFEIGLYLERGWQLFRQNWQLYVPFGLILFAFGFILGMASSLLQIAVCLSLAVSIDECPEWVPQLVDLPFNLISWLVGTPLGAGPVVAALLQLQHQTPEFSDFFKGFRRFWPLVLTSFLIGFIIFIVVFVIALVFGAVAFLLNQAGTPVEGLVGIAIVGVLLAIAAATYIGVGYLFVTPIVLDRRIGVWQALELSRQVVAPRWWSAFGFLILLGLINGLGFLACCVGLLVTIPVTLCAIAVAYSDQIGLETAETAV</sequence>
<accession>A0A0H3K3T9</accession>
<feature type="transmembrane region" description="Helical" evidence="1">
    <location>
        <begin position="215"/>
        <end position="242"/>
    </location>
</feature>
<dbReference type="AlphaFoldDB" id="A0A0H3K3T9"/>
<feature type="transmembrane region" description="Helical" evidence="1">
    <location>
        <begin position="33"/>
        <end position="64"/>
    </location>
</feature>
<dbReference type="InterPro" id="IPR010380">
    <property type="entry name" value="DUF975"/>
</dbReference>
<protein>
    <submittedName>
        <fullName evidence="2">Uncharacterized protein</fullName>
    </submittedName>
</protein>
<evidence type="ECO:0000313" key="3">
    <source>
        <dbReference type="Proteomes" id="UP000001175"/>
    </source>
</evidence>
<keyword evidence="1" id="KW-0812">Transmembrane</keyword>
<feature type="transmembrane region" description="Helical" evidence="1">
    <location>
        <begin position="84"/>
        <end position="105"/>
    </location>
</feature>
<evidence type="ECO:0000313" key="2">
    <source>
        <dbReference type="EMBL" id="BAD79872.1"/>
    </source>
</evidence>
<evidence type="ECO:0000256" key="1">
    <source>
        <dbReference type="SAM" id="Phobius"/>
    </source>
</evidence>
<keyword evidence="1" id="KW-1133">Transmembrane helix</keyword>
<keyword evidence="1" id="KW-0472">Membrane</keyword>
<dbReference type="PANTHER" id="PTHR40076">
    <property type="entry name" value="MEMBRANE PROTEIN-RELATED"/>
    <property type="match status" value="1"/>
</dbReference>
<organism evidence="2 3">
    <name type="scientific">Synechococcus sp. (strain ATCC 27144 / PCC 6301 / SAUG 1402/1)</name>
    <name type="common">Anacystis nidulans</name>
    <dbReference type="NCBI Taxonomy" id="269084"/>
    <lineage>
        <taxon>Bacteria</taxon>
        <taxon>Bacillati</taxon>
        <taxon>Cyanobacteriota</taxon>
        <taxon>Cyanophyceae</taxon>
        <taxon>Synechococcales</taxon>
        <taxon>Synechococcaceae</taxon>
        <taxon>Synechococcus</taxon>
    </lineage>
</organism>
<name>A0A0H3K3T9_SYNP6</name>
<dbReference type="EMBL" id="AP008231">
    <property type="protein sequence ID" value="BAD79872.1"/>
    <property type="molecule type" value="Genomic_DNA"/>
</dbReference>
<dbReference type="eggNOG" id="COG5523">
    <property type="taxonomic scope" value="Bacteria"/>
</dbReference>
<gene>
    <name evidence="2" type="ordered locus">syc1682_d</name>
</gene>
<feature type="transmembrane region" description="Helical" evidence="1">
    <location>
        <begin position="125"/>
        <end position="154"/>
    </location>
</feature>
<feature type="transmembrane region" description="Helical" evidence="1">
    <location>
        <begin position="166"/>
        <end position="194"/>
    </location>
</feature>
<dbReference type="PANTHER" id="PTHR40076:SF1">
    <property type="entry name" value="MEMBRANE PROTEIN"/>
    <property type="match status" value="1"/>
</dbReference>
<dbReference type="Pfam" id="PF06161">
    <property type="entry name" value="DUF975"/>
    <property type="match status" value="1"/>
</dbReference>